<gene>
    <name evidence="1" type="ORF">SERLADRAFT_438645</name>
</gene>
<dbReference type="EMBL" id="GL945434">
    <property type="protein sequence ID" value="EGO25038.1"/>
    <property type="molecule type" value="Genomic_DNA"/>
</dbReference>
<accession>F8NWL3</accession>
<dbReference type="Proteomes" id="UP000008064">
    <property type="component" value="Unassembled WGS sequence"/>
</dbReference>
<evidence type="ECO:0000313" key="1">
    <source>
        <dbReference type="EMBL" id="EGO25038.1"/>
    </source>
</evidence>
<dbReference type="RefSeq" id="XP_007319057.1">
    <property type="nucleotide sequence ID" value="XM_007318995.1"/>
</dbReference>
<organism>
    <name type="scientific">Serpula lacrymans var. lacrymans (strain S7.9)</name>
    <name type="common">Dry rot fungus</name>
    <dbReference type="NCBI Taxonomy" id="578457"/>
    <lineage>
        <taxon>Eukaryota</taxon>
        <taxon>Fungi</taxon>
        <taxon>Dikarya</taxon>
        <taxon>Basidiomycota</taxon>
        <taxon>Agaricomycotina</taxon>
        <taxon>Agaricomycetes</taxon>
        <taxon>Agaricomycetidae</taxon>
        <taxon>Boletales</taxon>
        <taxon>Coniophorineae</taxon>
        <taxon>Serpulaceae</taxon>
        <taxon>Serpula</taxon>
    </lineage>
</organism>
<dbReference type="GeneID" id="18815065"/>
<protein>
    <submittedName>
        <fullName evidence="1">Uncharacterized protein</fullName>
    </submittedName>
</protein>
<proteinExistence type="predicted"/>
<dbReference type="KEGG" id="sla:SERLADRAFT_438645"/>
<sequence>MLADPVEVDEHRKTSKQLVRMSIVVGGELVGKEWHSNIIEVYSIEKWLARFFSTPMRRDIGRVGHLCFLRRTLFPTNPFMIFITRNSFFFCQIDHTPAIELPRWCPRSAFTSSVTPTMQNIHAVHLRRTLLSLAIASGDQVQHARF</sequence>
<reference evidence="1" key="1">
    <citation type="submission" date="2011-04" db="EMBL/GenBank/DDBJ databases">
        <title>Evolution of plant cell wall degrading machinery underlies the functional diversity of forest fungi.</title>
        <authorList>
            <consortium name="US DOE Joint Genome Institute (JGI-PGF)"/>
            <person name="Eastwood D.C."/>
            <person name="Floudas D."/>
            <person name="Binder M."/>
            <person name="Majcherczyk A."/>
            <person name="Schneider P."/>
            <person name="Aerts A."/>
            <person name="Asiegbu F.O."/>
            <person name="Baker S.E."/>
            <person name="Barry K."/>
            <person name="Bendiksby M."/>
            <person name="Blumentritt M."/>
            <person name="Coutinho P.M."/>
            <person name="Cullen D."/>
            <person name="Cullen D."/>
            <person name="Gathman A."/>
            <person name="Goodell B."/>
            <person name="Henrissat B."/>
            <person name="Ihrmark K."/>
            <person name="Kauserud H."/>
            <person name="Kohler A."/>
            <person name="LaButti K."/>
            <person name="Lapidus A."/>
            <person name="Lavin J.L."/>
            <person name="Lee Y.-H."/>
            <person name="Lindquist E."/>
            <person name="Lilly W."/>
            <person name="Lucas S."/>
            <person name="Morin E."/>
            <person name="Murat C."/>
            <person name="Oguiza J.A."/>
            <person name="Park J."/>
            <person name="Pisabarro A.G."/>
            <person name="Riley R."/>
            <person name="Rosling A."/>
            <person name="Salamov A."/>
            <person name="Schmidt O."/>
            <person name="Schmutz J."/>
            <person name="Skrede I."/>
            <person name="Stenlid J."/>
            <person name="Wiebenga A."/>
            <person name="Xie X."/>
            <person name="Kues U."/>
            <person name="Hibbett D.S."/>
            <person name="Hoffmeister D."/>
            <person name="Hogberg N."/>
            <person name="Martin F."/>
            <person name="Grigoriev I.V."/>
            <person name="Watkinson S.C."/>
        </authorList>
    </citation>
    <scope>NUCLEOTIDE SEQUENCE</scope>
    <source>
        <strain evidence="1">S7.9</strain>
    </source>
</reference>
<dbReference type="HOGENOM" id="CLU_1778599_0_0_1"/>
<dbReference type="AlphaFoldDB" id="F8NWL3"/>
<name>F8NWL3_SERL9</name>